<dbReference type="InterPro" id="IPR002635">
    <property type="entry name" value="Chorion"/>
</dbReference>
<evidence type="ECO:0000313" key="5">
    <source>
        <dbReference type="EMBL" id="CAH1642908.1"/>
    </source>
</evidence>
<protein>
    <submittedName>
        <fullName evidence="5">Uncharacterized protein</fullName>
    </submittedName>
</protein>
<organism evidence="5 6">
    <name type="scientific">Spodoptera littoralis</name>
    <name type="common">Egyptian cotton leafworm</name>
    <dbReference type="NCBI Taxonomy" id="7109"/>
    <lineage>
        <taxon>Eukaryota</taxon>
        <taxon>Metazoa</taxon>
        <taxon>Ecdysozoa</taxon>
        <taxon>Arthropoda</taxon>
        <taxon>Hexapoda</taxon>
        <taxon>Insecta</taxon>
        <taxon>Pterygota</taxon>
        <taxon>Neoptera</taxon>
        <taxon>Endopterygota</taxon>
        <taxon>Lepidoptera</taxon>
        <taxon>Glossata</taxon>
        <taxon>Ditrysia</taxon>
        <taxon>Noctuoidea</taxon>
        <taxon>Noctuidae</taxon>
        <taxon>Amphipyrinae</taxon>
        <taxon>Spodoptera</taxon>
    </lineage>
</organism>
<accession>A0A9P0I9W4</accession>
<dbReference type="Proteomes" id="UP001153321">
    <property type="component" value="Chromosome 29"/>
</dbReference>
<dbReference type="GO" id="GO:0005213">
    <property type="term" value="F:structural constituent of egg chorion"/>
    <property type="evidence" value="ECO:0007669"/>
    <property type="project" value="InterPro"/>
</dbReference>
<evidence type="ECO:0000256" key="1">
    <source>
        <dbReference type="ARBA" id="ARBA00002085"/>
    </source>
</evidence>
<comment type="similarity">
    <text evidence="2 4">Belongs to the chorion protein family.</text>
</comment>
<dbReference type="GO" id="GO:0007304">
    <property type="term" value="P:chorion-containing eggshell formation"/>
    <property type="evidence" value="ECO:0007669"/>
    <property type="project" value="InterPro"/>
</dbReference>
<reference evidence="5" key="1">
    <citation type="submission" date="2022-02" db="EMBL/GenBank/DDBJ databases">
        <authorList>
            <person name="King R."/>
        </authorList>
    </citation>
    <scope>NUCLEOTIDE SEQUENCE</scope>
</reference>
<sequence>MAYIPVDELPNLAAMNIEVIPVPNYQNPYLYDPWYYQRMMMGSWSSYPRTTGSVHFGGQVEGRGGVSIRGDFGNDGYNKVTSYSAPSTPVVVTPEPTLSDSDWPIDSILPNINLPKVSSLPEIAYPSLKSDKSDLPFPVPKISMPDNSLPIIMALSKLTEESFIEIRNLGYCNDDDDGNDEDYEPGPVFASAQVFQPGLLNQLRNTFNIGPYSPNTLANNQFQNLPMATKPLTNGPTYHPNLLNNNFANTNTIANTLANIAETNLVNSITSTIMPNEITGGNLFGNFASPIGNVPNGVQSNRVNYNFGDSRLPVTVSGKSFNNQPIGLQIMADNLQVNGKVAVSGRMPLYGTVTINGNVPSDGKSSVNYGCGNPTAI</sequence>
<keyword evidence="3" id="KW-0677">Repeat</keyword>
<evidence type="ECO:0000256" key="4">
    <source>
        <dbReference type="RuleBase" id="RU004378"/>
    </source>
</evidence>
<keyword evidence="6" id="KW-1185">Reference proteome</keyword>
<evidence type="ECO:0000313" key="6">
    <source>
        <dbReference type="Proteomes" id="UP001153321"/>
    </source>
</evidence>
<proteinExistence type="inferred from homology"/>
<dbReference type="AlphaFoldDB" id="A0A9P0I9W4"/>
<name>A0A9P0I9W4_SPOLI</name>
<comment type="function">
    <text evidence="1">This protein is one of many from the eggshell of the gypsy moth.</text>
</comment>
<dbReference type="Pfam" id="PF01723">
    <property type="entry name" value="Chorion_1"/>
    <property type="match status" value="1"/>
</dbReference>
<dbReference type="GO" id="GO:0042600">
    <property type="term" value="C:egg chorion"/>
    <property type="evidence" value="ECO:0007669"/>
    <property type="project" value="InterPro"/>
</dbReference>
<gene>
    <name evidence="5" type="ORF">SPLIT_LOCUS8264</name>
</gene>
<evidence type="ECO:0000256" key="3">
    <source>
        <dbReference type="ARBA" id="ARBA00022737"/>
    </source>
</evidence>
<evidence type="ECO:0000256" key="2">
    <source>
        <dbReference type="ARBA" id="ARBA00005906"/>
    </source>
</evidence>
<dbReference type="EMBL" id="LR824560">
    <property type="protein sequence ID" value="CAH1642908.1"/>
    <property type="molecule type" value="Genomic_DNA"/>
</dbReference>